<proteinExistence type="predicted"/>
<protein>
    <submittedName>
        <fullName evidence="2">Uncharacterized protein</fullName>
    </submittedName>
</protein>
<dbReference type="AlphaFoldDB" id="A0AAD5I5A6"/>
<comment type="caution">
    <text evidence="2">The sequence shown here is derived from an EMBL/GenBank/DDBJ whole genome shotgun (WGS) entry which is preliminary data.</text>
</comment>
<name>A0AAD5I5A6_ACENE</name>
<evidence type="ECO:0000313" key="2">
    <source>
        <dbReference type="EMBL" id="KAI9152919.1"/>
    </source>
</evidence>
<feature type="region of interest" description="Disordered" evidence="1">
    <location>
        <begin position="77"/>
        <end position="103"/>
    </location>
</feature>
<dbReference type="EMBL" id="JAJSOW010000108">
    <property type="protein sequence ID" value="KAI9152919.1"/>
    <property type="molecule type" value="Genomic_DNA"/>
</dbReference>
<accession>A0AAD5I5A6</accession>
<dbReference type="Proteomes" id="UP001064489">
    <property type="component" value="Chromosome 11"/>
</dbReference>
<keyword evidence="3" id="KW-1185">Reference proteome</keyword>
<reference evidence="2" key="1">
    <citation type="journal article" date="2022" name="Plant J.">
        <title>Strategies of tolerance reflected in two North American maple genomes.</title>
        <authorList>
            <person name="McEvoy S.L."/>
            <person name="Sezen U.U."/>
            <person name="Trouern-Trend A."/>
            <person name="McMahon S.M."/>
            <person name="Schaberg P.G."/>
            <person name="Yang J."/>
            <person name="Wegrzyn J.L."/>
            <person name="Swenson N.G."/>
        </authorList>
    </citation>
    <scope>NUCLEOTIDE SEQUENCE</scope>
    <source>
        <strain evidence="2">91603</strain>
    </source>
</reference>
<evidence type="ECO:0000256" key="1">
    <source>
        <dbReference type="SAM" id="MobiDB-lite"/>
    </source>
</evidence>
<reference evidence="2" key="2">
    <citation type="submission" date="2023-02" db="EMBL/GenBank/DDBJ databases">
        <authorList>
            <person name="Swenson N.G."/>
            <person name="Wegrzyn J.L."/>
            <person name="Mcevoy S.L."/>
        </authorList>
    </citation>
    <scope>NUCLEOTIDE SEQUENCE</scope>
    <source>
        <strain evidence="2">91603</strain>
        <tissue evidence="2">Leaf</tissue>
    </source>
</reference>
<evidence type="ECO:0000313" key="3">
    <source>
        <dbReference type="Proteomes" id="UP001064489"/>
    </source>
</evidence>
<gene>
    <name evidence="2" type="ORF">LWI28_003014</name>
</gene>
<organism evidence="2 3">
    <name type="scientific">Acer negundo</name>
    <name type="common">Box elder</name>
    <dbReference type="NCBI Taxonomy" id="4023"/>
    <lineage>
        <taxon>Eukaryota</taxon>
        <taxon>Viridiplantae</taxon>
        <taxon>Streptophyta</taxon>
        <taxon>Embryophyta</taxon>
        <taxon>Tracheophyta</taxon>
        <taxon>Spermatophyta</taxon>
        <taxon>Magnoliopsida</taxon>
        <taxon>eudicotyledons</taxon>
        <taxon>Gunneridae</taxon>
        <taxon>Pentapetalae</taxon>
        <taxon>rosids</taxon>
        <taxon>malvids</taxon>
        <taxon>Sapindales</taxon>
        <taxon>Sapindaceae</taxon>
        <taxon>Hippocastanoideae</taxon>
        <taxon>Acereae</taxon>
        <taxon>Acer</taxon>
    </lineage>
</organism>
<sequence length="103" mass="11262">MMLSIEVKGIKKDIVAEVQKCRKVDLLGLWIAIMAASCGLLRLDLVALQEEKLGEQPPMKRGSIQTFSNQMARISLSNHPTRPQPLAVGGNGCSKGRNSLVYN</sequence>